<keyword evidence="1" id="KW-0472">Membrane</keyword>
<feature type="transmembrane region" description="Helical" evidence="1">
    <location>
        <begin position="6"/>
        <end position="27"/>
    </location>
</feature>
<protein>
    <submittedName>
        <fullName evidence="2">MetS family NSS transporter small subunit</fullName>
    </submittedName>
</protein>
<gene>
    <name evidence="2" type="ORF">HZI73_13645</name>
</gene>
<keyword evidence="1" id="KW-0812">Transmembrane</keyword>
<accession>A0A8J8MKE4</accession>
<dbReference type="EMBL" id="CP058649">
    <property type="protein sequence ID" value="QUI23265.1"/>
    <property type="molecule type" value="Genomic_DNA"/>
</dbReference>
<dbReference type="RefSeq" id="WP_212693946.1">
    <property type="nucleotide sequence ID" value="NZ_CP058649.1"/>
</dbReference>
<organism evidence="2 3">
    <name type="scientific">Vallitalea pronyensis</name>
    <dbReference type="NCBI Taxonomy" id="1348613"/>
    <lineage>
        <taxon>Bacteria</taxon>
        <taxon>Bacillati</taxon>
        <taxon>Bacillota</taxon>
        <taxon>Clostridia</taxon>
        <taxon>Lachnospirales</taxon>
        <taxon>Vallitaleaceae</taxon>
        <taxon>Vallitalea</taxon>
    </lineage>
</organism>
<proteinExistence type="predicted"/>
<evidence type="ECO:0000313" key="3">
    <source>
        <dbReference type="Proteomes" id="UP000683246"/>
    </source>
</evidence>
<evidence type="ECO:0000313" key="2">
    <source>
        <dbReference type="EMBL" id="QUI23265.1"/>
    </source>
</evidence>
<name>A0A8J8MKE4_9FIRM</name>
<reference evidence="2" key="1">
    <citation type="submission" date="2020-07" db="EMBL/GenBank/DDBJ databases">
        <title>Vallitalea pronyensis genome.</title>
        <authorList>
            <person name="Postec A."/>
        </authorList>
    </citation>
    <scope>NUCLEOTIDE SEQUENCE</scope>
    <source>
        <strain evidence="2">FatNI3</strain>
    </source>
</reference>
<dbReference type="AlphaFoldDB" id="A0A8J8MKE4"/>
<sequence>MSFESAVFCALSLMILWGGFGICLRIAMKKQKQDN</sequence>
<keyword evidence="1" id="KW-1133">Transmembrane helix</keyword>
<dbReference type="NCBIfam" id="NF033493">
    <property type="entry name" value="MetS_like_NSS"/>
    <property type="match status" value="1"/>
</dbReference>
<dbReference type="Proteomes" id="UP000683246">
    <property type="component" value="Chromosome"/>
</dbReference>
<evidence type="ECO:0000256" key="1">
    <source>
        <dbReference type="SAM" id="Phobius"/>
    </source>
</evidence>
<dbReference type="KEGG" id="vpy:HZI73_13645"/>
<keyword evidence="3" id="KW-1185">Reference proteome</keyword>